<dbReference type="GeneID" id="106564722"/>
<sequence length="276" mass="30404">MRIVVFFTMRDLGTLVGMDALAYQWPRTLLYAFPPVDLIQATVERFRQEAQRSLHSALEHLIYYNLQSRHCTEEEHTDTAVMGAVASHDGATNSGTSNTNSHNDNRVDNSHSVSGQNQNISGQSKIDGGVTFGNMTQTTTQTAQPGTPQKTVSPSITIANVTGGKVRLYYKVEKISLDDLIEGSQLKKGESMLILEGTFKKTPLPQSLYVTGFQVECSNTHSCPEESPLNGLDNLLAEYAEGQPKSYILTVDKDVKLAKKGEIWVDEDGVDHNPKK</sequence>
<evidence type="ECO:0000313" key="3">
    <source>
        <dbReference type="RefSeq" id="XP_013986483.2"/>
    </source>
</evidence>
<feature type="compositionally biased region" description="Polar residues" evidence="1">
    <location>
        <begin position="110"/>
        <end position="124"/>
    </location>
</feature>
<accession>A0A1S3L6B1</accession>
<organism evidence="2 3">
    <name type="scientific">Salmo salar</name>
    <name type="common">Atlantic salmon</name>
    <dbReference type="NCBI Taxonomy" id="8030"/>
    <lineage>
        <taxon>Eukaryota</taxon>
        <taxon>Metazoa</taxon>
        <taxon>Chordata</taxon>
        <taxon>Craniata</taxon>
        <taxon>Vertebrata</taxon>
        <taxon>Euteleostomi</taxon>
        <taxon>Actinopterygii</taxon>
        <taxon>Neopterygii</taxon>
        <taxon>Teleostei</taxon>
        <taxon>Protacanthopterygii</taxon>
        <taxon>Salmoniformes</taxon>
        <taxon>Salmonidae</taxon>
        <taxon>Salmoninae</taxon>
        <taxon>Salmo</taxon>
    </lineage>
</organism>
<reference evidence="3" key="1">
    <citation type="submission" date="2025-08" db="UniProtKB">
        <authorList>
            <consortium name="RefSeq"/>
        </authorList>
    </citation>
    <scope>IDENTIFICATION</scope>
</reference>
<protein>
    <submittedName>
        <fullName evidence="3">Uncharacterized protein</fullName>
    </submittedName>
</protein>
<proteinExistence type="predicted"/>
<feature type="compositionally biased region" description="Low complexity" evidence="1">
    <location>
        <begin position="136"/>
        <end position="151"/>
    </location>
</feature>
<dbReference type="AlphaFoldDB" id="A0A1S3L6B1"/>
<feature type="compositionally biased region" description="Low complexity" evidence="1">
    <location>
        <begin position="92"/>
        <end position="102"/>
    </location>
</feature>
<evidence type="ECO:0000313" key="2">
    <source>
        <dbReference type="Proteomes" id="UP001652741"/>
    </source>
</evidence>
<gene>
    <name evidence="3" type="primary">LOC106564722</name>
</gene>
<evidence type="ECO:0000256" key="1">
    <source>
        <dbReference type="SAM" id="MobiDB-lite"/>
    </source>
</evidence>
<dbReference type="KEGG" id="sasa:106564722"/>
<feature type="region of interest" description="Disordered" evidence="1">
    <location>
        <begin position="87"/>
        <end position="153"/>
    </location>
</feature>
<name>A0A1S3L6B1_SALSA</name>
<keyword evidence="2" id="KW-1185">Reference proteome</keyword>
<dbReference type="Proteomes" id="UP001652741">
    <property type="component" value="Chromosome ssa12"/>
</dbReference>
<dbReference type="RefSeq" id="XP_013986483.2">
    <property type="nucleotide sequence ID" value="XM_014131008.2"/>
</dbReference>